<dbReference type="PANTHER" id="PTHR21666">
    <property type="entry name" value="PEPTIDASE-RELATED"/>
    <property type="match status" value="1"/>
</dbReference>
<sequence>MGASTGGGDVQWPFPGPVPMSSGFGYRIAPCATCSSAHQGLDLTPGMGTPIGAVAAGTVRVAGRHSEFGQYAIIDHRINGRLVSTLYAHMIVGSSPLRVGQTVAAGDRVGLVGSSGRSTGAHLHLEVHQDGTTPINPDTWLRANAGRVF</sequence>
<dbReference type="InterPro" id="IPR016047">
    <property type="entry name" value="M23ase_b-sheet_dom"/>
</dbReference>
<dbReference type="InterPro" id="IPR011055">
    <property type="entry name" value="Dup_hybrid_motif"/>
</dbReference>
<dbReference type="SUPFAM" id="SSF51261">
    <property type="entry name" value="Duplicated hybrid motif"/>
    <property type="match status" value="1"/>
</dbReference>
<evidence type="ECO:0000313" key="3">
    <source>
        <dbReference type="Proteomes" id="UP000539146"/>
    </source>
</evidence>
<organism evidence="2 3">
    <name type="scientific">Curtobacterium citreum</name>
    <dbReference type="NCBI Taxonomy" id="2036"/>
    <lineage>
        <taxon>Bacteria</taxon>
        <taxon>Bacillati</taxon>
        <taxon>Actinomycetota</taxon>
        <taxon>Actinomycetes</taxon>
        <taxon>Micrococcales</taxon>
        <taxon>Microbacteriaceae</taxon>
        <taxon>Curtobacterium</taxon>
    </lineage>
</organism>
<dbReference type="InterPro" id="IPR050570">
    <property type="entry name" value="Cell_wall_metabolism_enzyme"/>
</dbReference>
<comment type="caution">
    <text evidence="2">The sequence shown here is derived from an EMBL/GenBank/DDBJ whole genome shotgun (WGS) entry which is preliminary data.</text>
</comment>
<name>A0A850DPU6_9MICO</name>
<evidence type="ECO:0000259" key="1">
    <source>
        <dbReference type="Pfam" id="PF01551"/>
    </source>
</evidence>
<proteinExistence type="predicted"/>
<dbReference type="RefSeq" id="WP_175325096.1">
    <property type="nucleotide sequence ID" value="NZ_CP126586.1"/>
</dbReference>
<accession>A0A850DPU6</accession>
<dbReference type="GO" id="GO:0004222">
    <property type="term" value="F:metalloendopeptidase activity"/>
    <property type="evidence" value="ECO:0007669"/>
    <property type="project" value="TreeGrafter"/>
</dbReference>
<dbReference type="AlphaFoldDB" id="A0A850DPU6"/>
<feature type="domain" description="M23ase beta-sheet core" evidence="1">
    <location>
        <begin position="37"/>
        <end position="137"/>
    </location>
</feature>
<reference evidence="2 3" key="1">
    <citation type="submission" date="2020-05" db="EMBL/GenBank/DDBJ databases">
        <title>Genome Sequencing of Type Strains.</title>
        <authorList>
            <person name="Lemaire J.F."/>
            <person name="Inderbitzin P."/>
            <person name="Gregorio O.A."/>
            <person name="Collins S.B."/>
            <person name="Wespe N."/>
            <person name="Knight-Connoni V."/>
        </authorList>
    </citation>
    <scope>NUCLEOTIDE SEQUENCE [LARGE SCALE GENOMIC DNA]</scope>
    <source>
        <strain evidence="2 3">DSM 20512</strain>
    </source>
</reference>
<dbReference type="CDD" id="cd12797">
    <property type="entry name" value="M23_peptidase"/>
    <property type="match status" value="1"/>
</dbReference>
<protein>
    <submittedName>
        <fullName evidence="2">M23 family metallopeptidase</fullName>
    </submittedName>
</protein>
<dbReference type="EMBL" id="JABMCG010000067">
    <property type="protein sequence ID" value="NUU26951.1"/>
    <property type="molecule type" value="Genomic_DNA"/>
</dbReference>
<dbReference type="Pfam" id="PF01551">
    <property type="entry name" value="Peptidase_M23"/>
    <property type="match status" value="1"/>
</dbReference>
<dbReference type="Gene3D" id="2.70.70.10">
    <property type="entry name" value="Glucose Permease (Domain IIA)"/>
    <property type="match status" value="1"/>
</dbReference>
<gene>
    <name evidence="2" type="ORF">HP467_02320</name>
</gene>
<evidence type="ECO:0000313" key="2">
    <source>
        <dbReference type="EMBL" id="NUU26951.1"/>
    </source>
</evidence>
<dbReference type="PANTHER" id="PTHR21666:SF270">
    <property type="entry name" value="MUREIN HYDROLASE ACTIVATOR ENVC"/>
    <property type="match status" value="1"/>
</dbReference>
<dbReference type="Proteomes" id="UP000539146">
    <property type="component" value="Unassembled WGS sequence"/>
</dbReference>